<dbReference type="CDD" id="cd03440">
    <property type="entry name" value="hot_dog"/>
    <property type="match status" value="1"/>
</dbReference>
<protein>
    <submittedName>
        <fullName evidence="2">Thioesterase family protein</fullName>
    </submittedName>
</protein>
<dbReference type="InterPro" id="IPR029069">
    <property type="entry name" value="HotDog_dom_sf"/>
</dbReference>
<dbReference type="Gene3D" id="3.10.129.10">
    <property type="entry name" value="Hotdog Thioesterase"/>
    <property type="match status" value="1"/>
</dbReference>
<organism evidence="2 3">
    <name type="scientific">Selenomonas sputigena</name>
    <dbReference type="NCBI Taxonomy" id="69823"/>
    <lineage>
        <taxon>Bacteria</taxon>
        <taxon>Bacillati</taxon>
        <taxon>Bacillota</taxon>
        <taxon>Negativicutes</taxon>
        <taxon>Selenomonadales</taxon>
        <taxon>Selenomonadaceae</taxon>
        <taxon>Selenomonas</taxon>
    </lineage>
</organism>
<feature type="domain" description="Fluoroacetyl-CoA-specific thioesterase-like" evidence="1">
    <location>
        <begin position="18"/>
        <end position="121"/>
    </location>
</feature>
<dbReference type="Pfam" id="PF22636">
    <property type="entry name" value="FlK"/>
    <property type="match status" value="1"/>
</dbReference>
<evidence type="ECO:0000313" key="2">
    <source>
        <dbReference type="EMBL" id="MEX5284190.1"/>
    </source>
</evidence>
<gene>
    <name evidence="2" type="ORF">QCO44_00850</name>
</gene>
<sequence length="130" mass="14041">MVETNIKVDMKNEVSTTVTEENTAIAMKSGSLPVFATPAMTALMEQAAAELVEGLIPSDWTSVGISLDIRHKAATPLGRKVCASAEVKSFDGRQITFAVKAYDDAKEIGEGLHERVLVNREKFMGKVTAK</sequence>
<dbReference type="EMBL" id="JARVLH010000001">
    <property type="protein sequence ID" value="MEX5284190.1"/>
    <property type="molecule type" value="Genomic_DNA"/>
</dbReference>
<dbReference type="Proteomes" id="UP001559623">
    <property type="component" value="Unassembled WGS sequence"/>
</dbReference>
<accession>A0ABV3X1X4</accession>
<dbReference type="PANTHER" id="PTHR36934">
    <property type="entry name" value="BLR0278 PROTEIN"/>
    <property type="match status" value="1"/>
</dbReference>
<reference evidence="2 3" key="1">
    <citation type="submission" date="2023-04" db="EMBL/GenBank/DDBJ databases">
        <title>Genome Sequence of Selenomonas sputigena ATCC 33150.</title>
        <authorList>
            <person name="Miller D.P."/>
            <person name="Anvari S."/>
            <person name="Polson S.W."/>
            <person name="Macdonald M."/>
            <person name="Mcdowell J.V."/>
        </authorList>
    </citation>
    <scope>NUCLEOTIDE SEQUENCE [LARGE SCALE GENOMIC DNA]</scope>
    <source>
        <strain evidence="2 3">ATCC 33150</strain>
    </source>
</reference>
<dbReference type="InterPro" id="IPR025540">
    <property type="entry name" value="FlK"/>
</dbReference>
<dbReference type="PIRSF" id="PIRSF014972">
    <property type="entry name" value="FlK"/>
    <property type="match status" value="1"/>
</dbReference>
<name>A0ABV3X1X4_9FIRM</name>
<keyword evidence="3" id="KW-1185">Reference proteome</keyword>
<dbReference type="PANTHER" id="PTHR36934:SF1">
    <property type="entry name" value="THIOESTERASE DOMAIN-CONTAINING PROTEIN"/>
    <property type="match status" value="1"/>
</dbReference>
<comment type="caution">
    <text evidence="2">The sequence shown here is derived from an EMBL/GenBank/DDBJ whole genome shotgun (WGS) entry which is preliminary data.</text>
</comment>
<proteinExistence type="predicted"/>
<dbReference type="RefSeq" id="WP_368845913.1">
    <property type="nucleotide sequence ID" value="NZ_CP194411.1"/>
</dbReference>
<evidence type="ECO:0000259" key="1">
    <source>
        <dbReference type="Pfam" id="PF22636"/>
    </source>
</evidence>
<evidence type="ECO:0000313" key="3">
    <source>
        <dbReference type="Proteomes" id="UP001559623"/>
    </source>
</evidence>
<dbReference type="SUPFAM" id="SSF54637">
    <property type="entry name" value="Thioesterase/thiol ester dehydrase-isomerase"/>
    <property type="match status" value="1"/>
</dbReference>
<dbReference type="InterPro" id="IPR054485">
    <property type="entry name" value="FlK-like_dom"/>
</dbReference>